<dbReference type="AlphaFoldDB" id="A0A926IN56"/>
<dbReference type="InterPro" id="IPR010982">
    <property type="entry name" value="Lambda_DNA-bd_dom_sf"/>
</dbReference>
<sequence>MNKFDKNNAEIGERIKEVRLKRGMTQETLSEKAGVCNPQQISNIERGLSGMSIAKFKDICTALDIDADYILFGVSTHNVETILNKYIKEMTNEQATNLLEMVKAYAKTCGIEEK</sequence>
<protein>
    <submittedName>
        <fullName evidence="3">Helix-turn-helix transcriptional regulator</fullName>
    </submittedName>
</protein>
<accession>A0A926IN56</accession>
<dbReference type="SMART" id="SM00530">
    <property type="entry name" value="HTH_XRE"/>
    <property type="match status" value="1"/>
</dbReference>
<proteinExistence type="predicted"/>
<keyword evidence="1" id="KW-0238">DNA-binding</keyword>
<dbReference type="Pfam" id="PF01381">
    <property type="entry name" value="HTH_3"/>
    <property type="match status" value="1"/>
</dbReference>
<gene>
    <name evidence="3" type="ORF">H8706_07795</name>
</gene>
<dbReference type="InterPro" id="IPR001387">
    <property type="entry name" value="Cro/C1-type_HTH"/>
</dbReference>
<evidence type="ECO:0000313" key="4">
    <source>
        <dbReference type="Proteomes" id="UP000647416"/>
    </source>
</evidence>
<dbReference type="RefSeq" id="WP_262432167.1">
    <property type="nucleotide sequence ID" value="NZ_JACRTE010000008.1"/>
</dbReference>
<dbReference type="SUPFAM" id="SSF47413">
    <property type="entry name" value="lambda repressor-like DNA-binding domains"/>
    <property type="match status" value="1"/>
</dbReference>
<name>A0A926IN56_9FIRM</name>
<feature type="domain" description="HTH cro/C1-type" evidence="2">
    <location>
        <begin position="15"/>
        <end position="70"/>
    </location>
</feature>
<evidence type="ECO:0000259" key="2">
    <source>
        <dbReference type="PROSITE" id="PS50943"/>
    </source>
</evidence>
<dbReference type="PROSITE" id="PS50943">
    <property type="entry name" value="HTH_CROC1"/>
    <property type="match status" value="1"/>
</dbReference>
<organism evidence="3 4">
    <name type="scientific">Qingrenia yutianensis</name>
    <dbReference type="NCBI Taxonomy" id="2763676"/>
    <lineage>
        <taxon>Bacteria</taxon>
        <taxon>Bacillati</taxon>
        <taxon>Bacillota</taxon>
        <taxon>Clostridia</taxon>
        <taxon>Eubacteriales</taxon>
        <taxon>Oscillospiraceae</taxon>
        <taxon>Qingrenia</taxon>
    </lineage>
</organism>
<dbReference type="Gene3D" id="1.10.260.40">
    <property type="entry name" value="lambda repressor-like DNA-binding domains"/>
    <property type="match status" value="1"/>
</dbReference>
<evidence type="ECO:0000256" key="1">
    <source>
        <dbReference type="ARBA" id="ARBA00023125"/>
    </source>
</evidence>
<keyword evidence="4" id="KW-1185">Reference proteome</keyword>
<comment type="caution">
    <text evidence="3">The sequence shown here is derived from an EMBL/GenBank/DDBJ whole genome shotgun (WGS) entry which is preliminary data.</text>
</comment>
<dbReference type="PANTHER" id="PTHR46558">
    <property type="entry name" value="TRACRIPTIONAL REGULATORY PROTEIN-RELATED-RELATED"/>
    <property type="match status" value="1"/>
</dbReference>
<dbReference type="CDD" id="cd00093">
    <property type="entry name" value="HTH_XRE"/>
    <property type="match status" value="1"/>
</dbReference>
<dbReference type="PANTHER" id="PTHR46558:SF4">
    <property type="entry name" value="DNA-BIDING PHAGE PROTEIN"/>
    <property type="match status" value="1"/>
</dbReference>
<reference evidence="3" key="1">
    <citation type="submission" date="2020-08" db="EMBL/GenBank/DDBJ databases">
        <title>Genome public.</title>
        <authorList>
            <person name="Liu C."/>
            <person name="Sun Q."/>
        </authorList>
    </citation>
    <scope>NUCLEOTIDE SEQUENCE</scope>
    <source>
        <strain evidence="3">NSJ-50</strain>
    </source>
</reference>
<dbReference type="Proteomes" id="UP000647416">
    <property type="component" value="Unassembled WGS sequence"/>
</dbReference>
<evidence type="ECO:0000313" key="3">
    <source>
        <dbReference type="EMBL" id="MBC8596772.1"/>
    </source>
</evidence>
<dbReference type="EMBL" id="JACRTE010000008">
    <property type="protein sequence ID" value="MBC8596772.1"/>
    <property type="molecule type" value="Genomic_DNA"/>
</dbReference>
<dbReference type="GO" id="GO:0003677">
    <property type="term" value="F:DNA binding"/>
    <property type="evidence" value="ECO:0007669"/>
    <property type="project" value="UniProtKB-KW"/>
</dbReference>